<evidence type="ECO:0000256" key="1">
    <source>
        <dbReference type="SAM" id="MobiDB-lite"/>
    </source>
</evidence>
<accession>A0A9P9AMT3</accession>
<dbReference type="EMBL" id="JAGPYM010000018">
    <property type="protein sequence ID" value="KAH6885346.1"/>
    <property type="molecule type" value="Genomic_DNA"/>
</dbReference>
<name>A0A9P9AMT3_9HYPO</name>
<evidence type="ECO:0000313" key="2">
    <source>
        <dbReference type="EMBL" id="KAH6885346.1"/>
    </source>
</evidence>
<proteinExistence type="predicted"/>
<protein>
    <submittedName>
        <fullName evidence="2">Uncharacterized protein</fullName>
    </submittedName>
</protein>
<gene>
    <name evidence="2" type="ORF">B0T10DRAFT_462395</name>
</gene>
<reference evidence="2 3" key="1">
    <citation type="journal article" date="2021" name="Nat. Commun.">
        <title>Genetic determinants of endophytism in the Arabidopsis root mycobiome.</title>
        <authorList>
            <person name="Mesny F."/>
            <person name="Miyauchi S."/>
            <person name="Thiergart T."/>
            <person name="Pickel B."/>
            <person name="Atanasova L."/>
            <person name="Karlsson M."/>
            <person name="Huettel B."/>
            <person name="Barry K.W."/>
            <person name="Haridas S."/>
            <person name="Chen C."/>
            <person name="Bauer D."/>
            <person name="Andreopoulos W."/>
            <person name="Pangilinan J."/>
            <person name="LaButti K."/>
            <person name="Riley R."/>
            <person name="Lipzen A."/>
            <person name="Clum A."/>
            <person name="Drula E."/>
            <person name="Henrissat B."/>
            <person name="Kohler A."/>
            <person name="Grigoriev I.V."/>
            <person name="Martin F.M."/>
            <person name="Hacquard S."/>
        </authorList>
    </citation>
    <scope>NUCLEOTIDE SEQUENCE [LARGE SCALE GENOMIC DNA]</scope>
    <source>
        <strain evidence="2 3">MPI-CAGE-CH-0241</strain>
    </source>
</reference>
<organism evidence="2 3">
    <name type="scientific">Thelonectria olida</name>
    <dbReference type="NCBI Taxonomy" id="1576542"/>
    <lineage>
        <taxon>Eukaryota</taxon>
        <taxon>Fungi</taxon>
        <taxon>Dikarya</taxon>
        <taxon>Ascomycota</taxon>
        <taxon>Pezizomycotina</taxon>
        <taxon>Sordariomycetes</taxon>
        <taxon>Hypocreomycetidae</taxon>
        <taxon>Hypocreales</taxon>
        <taxon>Nectriaceae</taxon>
        <taxon>Thelonectria</taxon>
    </lineage>
</organism>
<comment type="caution">
    <text evidence="2">The sequence shown here is derived from an EMBL/GenBank/DDBJ whole genome shotgun (WGS) entry which is preliminary data.</text>
</comment>
<keyword evidence="3" id="KW-1185">Reference proteome</keyword>
<feature type="region of interest" description="Disordered" evidence="1">
    <location>
        <begin position="1"/>
        <end position="36"/>
    </location>
</feature>
<sequence length="318" mass="35437">MAREPTEINDMYPEQGSYKSYGRDSGRRSGTTSSPVRTMHYVDESQRRLGGLRHEFSYSKDYYTSHAERAIDKFDQSLSNGRLAKVSPAERPLGSATVGHEGRSVSSETQIPMLDVLQFELRTLPHTGPRMFVARPNREEMAGGPNYLLQAEGVGPVPMHPLQPALRAYAEEGTAAKGLKKGNPLSEDNLFTPESQLTLGSSLSSVVSLSISPRQLSAEMVPFRRRSCHTKTFCLWWFFTPIRPSSPEQHSSTPYHVHCSGPPDRTLVKCRPDDSTCPTSTVAWSVTTTALWARLRSKAFFDVMSLKDARVLPTGWFP</sequence>
<dbReference type="Proteomes" id="UP000777438">
    <property type="component" value="Unassembled WGS sequence"/>
</dbReference>
<evidence type="ECO:0000313" key="3">
    <source>
        <dbReference type="Proteomes" id="UP000777438"/>
    </source>
</evidence>
<dbReference type="AlphaFoldDB" id="A0A9P9AMT3"/>
<feature type="region of interest" description="Disordered" evidence="1">
    <location>
        <begin position="87"/>
        <end position="107"/>
    </location>
</feature>